<feature type="signal peptide" evidence="1">
    <location>
        <begin position="1"/>
        <end position="17"/>
    </location>
</feature>
<keyword evidence="3" id="KW-1185">Reference proteome</keyword>
<keyword evidence="1" id="KW-0732">Signal</keyword>
<organism evidence="2 3">
    <name type="scientific">Fulvivirga kasyanovii</name>
    <dbReference type="NCBI Taxonomy" id="396812"/>
    <lineage>
        <taxon>Bacteria</taxon>
        <taxon>Pseudomonadati</taxon>
        <taxon>Bacteroidota</taxon>
        <taxon>Cytophagia</taxon>
        <taxon>Cytophagales</taxon>
        <taxon>Fulvivirgaceae</taxon>
        <taxon>Fulvivirga</taxon>
    </lineage>
</organism>
<proteinExistence type="predicted"/>
<dbReference type="Proteomes" id="UP000798808">
    <property type="component" value="Unassembled WGS sequence"/>
</dbReference>
<feature type="chain" id="PRO_5047229036" description="Outer membrane protein beta-barrel domain-containing protein" evidence="1">
    <location>
        <begin position="18"/>
        <end position="201"/>
    </location>
</feature>
<dbReference type="EMBL" id="SMLW01000646">
    <property type="protein sequence ID" value="MTI27886.1"/>
    <property type="molecule type" value="Genomic_DNA"/>
</dbReference>
<dbReference type="RefSeq" id="WP_155174885.1">
    <property type="nucleotide sequence ID" value="NZ_BAAAFL010000017.1"/>
</dbReference>
<comment type="caution">
    <text evidence="2">The sequence shown here is derived from an EMBL/GenBank/DDBJ whole genome shotgun (WGS) entry which is preliminary data.</text>
</comment>
<sequence length="201" mass="22661">MKIIAPILLLFTSILMASGQDLDSEAPGKKSWLIPDHMKVQFAGNIGFLSVGAGYLHGNDKLETDLYAGFLPKSIGGDHIISLTTKMTYSPWKFAINEEYTVIPFSIGPYLSYSFGSQFDTLLPNEYPKGYYWWATSLRFGAFVGGRVQMDLGAQQRVKSFDFYYELGTYDLEFLSYMQNQKSLQISDIFSLALGVKLRLH</sequence>
<evidence type="ECO:0008006" key="4">
    <source>
        <dbReference type="Google" id="ProtNLM"/>
    </source>
</evidence>
<protein>
    <recommendedName>
        <fullName evidence="4">Outer membrane protein beta-barrel domain-containing protein</fullName>
    </recommendedName>
</protein>
<evidence type="ECO:0000313" key="2">
    <source>
        <dbReference type="EMBL" id="MTI27886.1"/>
    </source>
</evidence>
<reference evidence="2 3" key="1">
    <citation type="submission" date="2019-02" db="EMBL/GenBank/DDBJ databases">
        <authorList>
            <person name="Goldberg S.R."/>
            <person name="Haltli B.A."/>
            <person name="Correa H."/>
            <person name="Russell K.G."/>
        </authorList>
    </citation>
    <scope>NUCLEOTIDE SEQUENCE [LARGE SCALE GENOMIC DNA]</scope>
    <source>
        <strain evidence="2 3">JCM 16186</strain>
    </source>
</reference>
<gene>
    <name evidence="2" type="ORF">E1163_23215</name>
</gene>
<name>A0ABW9RV11_9BACT</name>
<evidence type="ECO:0000313" key="3">
    <source>
        <dbReference type="Proteomes" id="UP000798808"/>
    </source>
</evidence>
<evidence type="ECO:0000256" key="1">
    <source>
        <dbReference type="SAM" id="SignalP"/>
    </source>
</evidence>
<accession>A0ABW9RV11</accession>